<comment type="caution">
    <text evidence="2">The sequence shown here is derived from an EMBL/GenBank/DDBJ whole genome shotgun (WGS) entry which is preliminary data.</text>
</comment>
<feature type="region of interest" description="Disordered" evidence="1">
    <location>
        <begin position="49"/>
        <end position="69"/>
    </location>
</feature>
<dbReference type="AlphaFoldDB" id="A0A9N9UAR3"/>
<dbReference type="OrthoDB" id="10261408at2759"/>
<dbReference type="EMBL" id="CABFNO020001404">
    <property type="protein sequence ID" value="CAG9986470.1"/>
    <property type="molecule type" value="Genomic_DNA"/>
</dbReference>
<name>A0A9N9UAR3_9HYPO</name>
<dbReference type="Proteomes" id="UP000754883">
    <property type="component" value="Unassembled WGS sequence"/>
</dbReference>
<organism evidence="2 3">
    <name type="scientific">Clonostachys byssicola</name>
    <dbReference type="NCBI Taxonomy" id="160290"/>
    <lineage>
        <taxon>Eukaryota</taxon>
        <taxon>Fungi</taxon>
        <taxon>Dikarya</taxon>
        <taxon>Ascomycota</taxon>
        <taxon>Pezizomycotina</taxon>
        <taxon>Sordariomycetes</taxon>
        <taxon>Hypocreomycetidae</taxon>
        <taxon>Hypocreales</taxon>
        <taxon>Bionectriaceae</taxon>
        <taxon>Clonostachys</taxon>
    </lineage>
</organism>
<protein>
    <submittedName>
        <fullName evidence="2">Uncharacterized protein</fullName>
    </submittedName>
</protein>
<evidence type="ECO:0000313" key="2">
    <source>
        <dbReference type="EMBL" id="CAG9986470.1"/>
    </source>
</evidence>
<evidence type="ECO:0000256" key="1">
    <source>
        <dbReference type="SAM" id="MobiDB-lite"/>
    </source>
</evidence>
<feature type="region of interest" description="Disordered" evidence="1">
    <location>
        <begin position="1"/>
        <end position="35"/>
    </location>
</feature>
<feature type="compositionally biased region" description="Polar residues" evidence="1">
    <location>
        <begin position="53"/>
        <end position="69"/>
    </location>
</feature>
<evidence type="ECO:0000313" key="3">
    <source>
        <dbReference type="Proteomes" id="UP000754883"/>
    </source>
</evidence>
<accession>A0A9N9UAR3</accession>
<gene>
    <name evidence="2" type="ORF">CBYS24578_00012747</name>
</gene>
<proteinExistence type="predicted"/>
<reference evidence="2" key="1">
    <citation type="submission" date="2021-10" db="EMBL/GenBank/DDBJ databases">
        <authorList>
            <person name="Piombo E."/>
        </authorList>
    </citation>
    <scope>NUCLEOTIDE SEQUENCE</scope>
</reference>
<sequence>MSRMMQSLPLRGRSKRRHCSEPLRSQHSSQISTLTATPERALPTEVPIAHSQDAVQETEGSARSRQTGSSYEELIALRESIMKNGQEVVSHYNHIAEEKKALLEERVALNERETKLNWEEEFLTQRVKDVARREENLIAGWERLNDQPCLLRGNEERVYQAQLNLYHLIGQVDMGTAIAELEREIYEIYEREQEIREREKAVSEREEEICKREINVSERENNVRERENSVWERVEKLSERQEVARTNERVSRQSSSCIYVARATAESVLIESGDFWRK</sequence>
<feature type="compositionally biased region" description="Polar residues" evidence="1">
    <location>
        <begin position="23"/>
        <end position="35"/>
    </location>
</feature>
<keyword evidence="3" id="KW-1185">Reference proteome</keyword>